<feature type="region of interest" description="Disordered" evidence="1">
    <location>
        <begin position="388"/>
        <end position="431"/>
    </location>
</feature>
<comment type="caution">
    <text evidence="2">The sequence shown here is derived from an EMBL/GenBank/DDBJ whole genome shotgun (WGS) entry which is preliminary data.</text>
</comment>
<evidence type="ECO:0000313" key="2">
    <source>
        <dbReference type="EMBL" id="KAK1740526.1"/>
    </source>
</evidence>
<accession>A0AAD8Y6A6</accession>
<feature type="compositionally biased region" description="Basic and acidic residues" evidence="1">
    <location>
        <begin position="207"/>
        <end position="216"/>
    </location>
</feature>
<evidence type="ECO:0000256" key="1">
    <source>
        <dbReference type="SAM" id="MobiDB-lite"/>
    </source>
</evidence>
<dbReference type="AlphaFoldDB" id="A0AAD8Y6A6"/>
<dbReference type="EMBL" id="JATAAI010000015">
    <property type="protein sequence ID" value="KAK1740526.1"/>
    <property type="molecule type" value="Genomic_DNA"/>
</dbReference>
<feature type="compositionally biased region" description="Low complexity" evidence="1">
    <location>
        <begin position="192"/>
        <end position="206"/>
    </location>
</feature>
<feature type="compositionally biased region" description="Polar residues" evidence="1">
    <location>
        <begin position="388"/>
        <end position="398"/>
    </location>
</feature>
<dbReference type="Proteomes" id="UP001224775">
    <property type="component" value="Unassembled WGS sequence"/>
</dbReference>
<evidence type="ECO:0000313" key="3">
    <source>
        <dbReference type="Proteomes" id="UP001224775"/>
    </source>
</evidence>
<feature type="compositionally biased region" description="Low complexity" evidence="1">
    <location>
        <begin position="8"/>
        <end position="17"/>
    </location>
</feature>
<proteinExistence type="predicted"/>
<feature type="region of interest" description="Disordered" evidence="1">
    <location>
        <begin position="1"/>
        <end position="25"/>
    </location>
</feature>
<sequence length="511" mass="55774">MTRPRLPSSEMSSMSSSKTHRRTSSVICNGKIHSDRSDTVDMMDCCISPDVGKRPIHPSSEIISSLRALELIRQLSFDTNTPKIIDISDTQNMIASPSTLSKYLPDLLGFECAPPAPPSTPRVASPPLPPIIARSPPINHVAVQNLNRSGSTSTSELSDSDGYVTDFDGMMMVMEPLSDQQRGRPNRRRLASDQSPYAVSSASSSSCDDHSITSSEEREMFRWHDPTGFIDLGMNHVDASGPQDDDGFGPPPCTRLSIDSLQEWNLRCEQEGNMINKRQYIATALCPTPHPTSMVDNQPSSSQESAEVEEVHMMVVPSLSASLSYTHTGAPSTISSSSECHDFEEVTSTSYDGDGEGALSYSQSVDKSFESCLAGDIVHMHQDKAVTDTATSPAPNNLRNRHRRHKSDGLVLQPRAQVSLKKRPSHQRGSSLDISLQIIPESPNGVVATGQFVGAISTACDNSFEGFVAGGHPFDTSYSNDLLRKHRRFNSDGNLIRRGRRLQLSSAHVTF</sequence>
<gene>
    <name evidence="2" type="ORF">QTG54_008621</name>
</gene>
<reference evidence="2" key="1">
    <citation type="submission" date="2023-06" db="EMBL/GenBank/DDBJ databases">
        <title>Survivors Of The Sea: Transcriptome response of Skeletonema marinoi to long-term dormancy.</title>
        <authorList>
            <person name="Pinder M.I.M."/>
            <person name="Kourtchenko O."/>
            <person name="Robertson E.K."/>
            <person name="Larsson T."/>
            <person name="Maumus F."/>
            <person name="Osuna-Cruz C.M."/>
            <person name="Vancaester E."/>
            <person name="Stenow R."/>
            <person name="Vandepoele K."/>
            <person name="Ploug H."/>
            <person name="Bruchert V."/>
            <person name="Godhe A."/>
            <person name="Topel M."/>
        </authorList>
    </citation>
    <scope>NUCLEOTIDE SEQUENCE</scope>
    <source>
        <strain evidence="2">R05AC</strain>
    </source>
</reference>
<protein>
    <submittedName>
        <fullName evidence="2">Uncharacterized protein</fullName>
    </submittedName>
</protein>
<feature type="region of interest" description="Disordered" evidence="1">
    <location>
        <begin position="176"/>
        <end position="216"/>
    </location>
</feature>
<name>A0AAD8Y6A6_9STRA</name>
<keyword evidence="3" id="KW-1185">Reference proteome</keyword>
<organism evidence="2 3">
    <name type="scientific">Skeletonema marinoi</name>
    <dbReference type="NCBI Taxonomy" id="267567"/>
    <lineage>
        <taxon>Eukaryota</taxon>
        <taxon>Sar</taxon>
        <taxon>Stramenopiles</taxon>
        <taxon>Ochrophyta</taxon>
        <taxon>Bacillariophyta</taxon>
        <taxon>Coscinodiscophyceae</taxon>
        <taxon>Thalassiosirophycidae</taxon>
        <taxon>Thalassiosirales</taxon>
        <taxon>Skeletonemataceae</taxon>
        <taxon>Skeletonema</taxon>
        <taxon>Skeletonema marinoi-dohrnii complex</taxon>
    </lineage>
</organism>